<name>A0ABN9E274_9NEOB</name>
<evidence type="ECO:0000313" key="2">
    <source>
        <dbReference type="Proteomes" id="UP001162483"/>
    </source>
</evidence>
<accession>A0ABN9E274</accession>
<keyword evidence="2" id="KW-1185">Reference proteome</keyword>
<protein>
    <submittedName>
        <fullName evidence="1">Uncharacterized protein</fullName>
    </submittedName>
</protein>
<dbReference type="EMBL" id="CATNWA010014928">
    <property type="protein sequence ID" value="CAI9577608.1"/>
    <property type="molecule type" value="Genomic_DNA"/>
</dbReference>
<reference evidence="1" key="1">
    <citation type="submission" date="2023-05" db="EMBL/GenBank/DDBJ databases">
        <authorList>
            <person name="Stuckert A."/>
        </authorList>
    </citation>
    <scope>NUCLEOTIDE SEQUENCE</scope>
</reference>
<evidence type="ECO:0000313" key="1">
    <source>
        <dbReference type="EMBL" id="CAI9577608.1"/>
    </source>
</evidence>
<organism evidence="1 2">
    <name type="scientific">Staurois parvus</name>
    <dbReference type="NCBI Taxonomy" id="386267"/>
    <lineage>
        <taxon>Eukaryota</taxon>
        <taxon>Metazoa</taxon>
        <taxon>Chordata</taxon>
        <taxon>Craniata</taxon>
        <taxon>Vertebrata</taxon>
        <taxon>Euteleostomi</taxon>
        <taxon>Amphibia</taxon>
        <taxon>Batrachia</taxon>
        <taxon>Anura</taxon>
        <taxon>Neobatrachia</taxon>
        <taxon>Ranoidea</taxon>
        <taxon>Ranidae</taxon>
        <taxon>Staurois</taxon>
    </lineage>
</organism>
<dbReference type="Proteomes" id="UP001162483">
    <property type="component" value="Unassembled WGS sequence"/>
</dbReference>
<sequence length="56" mass="5840">MTLCPGLQPLVGPPGHALGPILLHSLDLALPIVSYRVLTNGTMPQFAASSWPPGHV</sequence>
<comment type="caution">
    <text evidence="1">The sequence shown here is derived from an EMBL/GenBank/DDBJ whole genome shotgun (WGS) entry which is preliminary data.</text>
</comment>
<feature type="non-terminal residue" evidence="1">
    <location>
        <position position="56"/>
    </location>
</feature>
<proteinExistence type="predicted"/>
<gene>
    <name evidence="1" type="ORF">SPARVUS_LOCUS8747531</name>
</gene>